<keyword evidence="7" id="KW-1185">Reference proteome</keyword>
<evidence type="ECO:0000313" key="6">
    <source>
        <dbReference type="EMBL" id="CAI0555147.1"/>
    </source>
</evidence>
<reference evidence="6" key="1">
    <citation type="submission" date="2022-08" db="EMBL/GenBank/DDBJ databases">
        <authorList>
            <person name="Gutierrez-Valencia J."/>
        </authorList>
    </citation>
    <scope>NUCLEOTIDE SEQUENCE</scope>
</reference>
<evidence type="ECO:0000259" key="5">
    <source>
        <dbReference type="Pfam" id="PF24763"/>
    </source>
</evidence>
<comment type="caution">
    <text evidence="6">The sequence shown here is derived from an EMBL/GenBank/DDBJ whole genome shotgun (WGS) entry which is preliminary data.</text>
</comment>
<evidence type="ECO:0000256" key="2">
    <source>
        <dbReference type="ARBA" id="ARBA00022692"/>
    </source>
</evidence>
<name>A0AAV0RFC8_9ROSI</name>
<proteinExistence type="predicted"/>
<keyword evidence="4" id="KW-0472">Membrane</keyword>
<dbReference type="PANTHER" id="PTHR34118:SF6">
    <property type="entry name" value="PROTEIN CONSERVED ONLY IN THE GREEN LINEAGE 160, CHLOROPLASTIC"/>
    <property type="match status" value="1"/>
</dbReference>
<accession>A0AAV0RFC8</accession>
<dbReference type="InterPro" id="IPR056309">
    <property type="entry name" value="CGL160/ATPI_dom"/>
</dbReference>
<protein>
    <recommendedName>
        <fullName evidence="5">CGL160/ATPI domain-containing protein</fullName>
    </recommendedName>
</protein>
<dbReference type="PANTHER" id="PTHR34118">
    <property type="entry name" value="NF-KAPPA-B INHIBITOR-LIKE PROTEIN-RELATED"/>
    <property type="match status" value="1"/>
</dbReference>
<keyword evidence="2" id="KW-0812">Transmembrane</keyword>
<evidence type="ECO:0000256" key="4">
    <source>
        <dbReference type="ARBA" id="ARBA00023136"/>
    </source>
</evidence>
<dbReference type="AlphaFoldDB" id="A0AAV0RFC8"/>
<dbReference type="Proteomes" id="UP001154282">
    <property type="component" value="Unassembled WGS sequence"/>
</dbReference>
<dbReference type="EMBL" id="CAMGYJ010000010">
    <property type="protein sequence ID" value="CAI0555147.1"/>
    <property type="molecule type" value="Genomic_DNA"/>
</dbReference>
<comment type="subcellular location">
    <subcellularLocation>
        <location evidence="1">Membrane</location>
        <topology evidence="1">Multi-pass membrane protein</topology>
    </subcellularLocation>
</comment>
<gene>
    <name evidence="6" type="ORF">LITE_LOCUS47477</name>
</gene>
<evidence type="ECO:0000256" key="1">
    <source>
        <dbReference type="ARBA" id="ARBA00004141"/>
    </source>
</evidence>
<dbReference type="Pfam" id="PF24763">
    <property type="entry name" value="CGL160_C"/>
    <property type="match status" value="1"/>
</dbReference>
<evidence type="ECO:0000256" key="3">
    <source>
        <dbReference type="ARBA" id="ARBA00022989"/>
    </source>
</evidence>
<feature type="domain" description="CGL160/ATPI" evidence="5">
    <location>
        <begin position="212"/>
        <end position="344"/>
    </location>
</feature>
<sequence length="357" mass="39590">MAVLNCISVTASATPVPQDSTNPAQPAIPSQRLPTKVILPKKKPEKWSTGVAPGDYGGPPTTTKLRKYWGGEGEDPLTSDEFIWNKDFMGRMKRLIQDTGDDDASLRSKAPVEVQLCIWWCNEQEQSSGFLSFNRVMNLNSMEVDLSKELATPSKPIVERPTETVKKATKGTSPKWRLAPTRREQEKWDRAAKATTEGTEVMLREVRKPRGDPEVLAAEYRAQYFKLKEKLQLLTLGIGGVGLVSAYVSYSTEIAASFGVGLMGSFIYMRMLGNSVDSMADGAKGFVKGAAAQPRLLVPAALVMIYNRWNFIVVPQYGYMHLQLIPMLVGFFTYKIATFVQAIEEALKVPDRPESEA</sequence>
<evidence type="ECO:0000313" key="7">
    <source>
        <dbReference type="Proteomes" id="UP001154282"/>
    </source>
</evidence>
<keyword evidence="3" id="KW-1133">Transmembrane helix</keyword>
<dbReference type="GO" id="GO:0016020">
    <property type="term" value="C:membrane"/>
    <property type="evidence" value="ECO:0007669"/>
    <property type="project" value="UniProtKB-SubCell"/>
</dbReference>
<organism evidence="6 7">
    <name type="scientific">Linum tenue</name>
    <dbReference type="NCBI Taxonomy" id="586396"/>
    <lineage>
        <taxon>Eukaryota</taxon>
        <taxon>Viridiplantae</taxon>
        <taxon>Streptophyta</taxon>
        <taxon>Embryophyta</taxon>
        <taxon>Tracheophyta</taxon>
        <taxon>Spermatophyta</taxon>
        <taxon>Magnoliopsida</taxon>
        <taxon>eudicotyledons</taxon>
        <taxon>Gunneridae</taxon>
        <taxon>Pentapetalae</taxon>
        <taxon>rosids</taxon>
        <taxon>fabids</taxon>
        <taxon>Malpighiales</taxon>
        <taxon>Linaceae</taxon>
        <taxon>Linum</taxon>
    </lineage>
</organism>